<dbReference type="Proteomes" id="UP000045706">
    <property type="component" value="Unassembled WGS sequence"/>
</dbReference>
<name>A0A0G4L8Y0_VERLO</name>
<dbReference type="EMBL" id="CVQH01010001">
    <property type="protein sequence ID" value="CRK18765.1"/>
    <property type="molecule type" value="Genomic_DNA"/>
</dbReference>
<dbReference type="Proteomes" id="UP000044602">
    <property type="component" value="Unassembled WGS sequence"/>
</dbReference>
<feature type="chain" id="PRO_5007404973" description="Senescence domain-containing protein" evidence="1">
    <location>
        <begin position="23"/>
        <end position="234"/>
    </location>
</feature>
<evidence type="ECO:0000313" key="5">
    <source>
        <dbReference type="Proteomes" id="UP000045706"/>
    </source>
</evidence>
<sequence>MRVSAVVHPLILTLACVEIADASFIGAAVRGVRAGTTAGRMSGSVNTLVQNAFRNVRTMLTPGTGQMATRIKDRAAAVRQAMTLSEEGKKFLKFGILSSTISGTVSGTISGNISKNSKKTRRMHTDRSELLSRELLARQDEVAEPGAAPEGISQYEWDLCFWDTVAAAHIVISGENNWIQMDGLPPICVMMNDNLAGDPEAGAGINCGQGCIRYENLSPEDFNSMADYLNGLVP</sequence>
<dbReference type="STRING" id="100787.A0A0G4L8Y0"/>
<evidence type="ECO:0000313" key="4">
    <source>
        <dbReference type="Proteomes" id="UP000044602"/>
    </source>
</evidence>
<feature type="signal peptide" evidence="1">
    <location>
        <begin position="1"/>
        <end position="22"/>
    </location>
</feature>
<feature type="non-terminal residue" evidence="2">
    <location>
        <position position="234"/>
    </location>
</feature>
<evidence type="ECO:0000313" key="2">
    <source>
        <dbReference type="EMBL" id="CRK18414.1"/>
    </source>
</evidence>
<dbReference type="EMBL" id="CVQI01008891">
    <property type="protein sequence ID" value="CRK18414.1"/>
    <property type="molecule type" value="Genomic_DNA"/>
</dbReference>
<keyword evidence="4" id="KW-1185">Reference proteome</keyword>
<keyword evidence="1" id="KW-0732">Signal</keyword>
<reference evidence="4 5" key="1">
    <citation type="submission" date="2015-05" db="EMBL/GenBank/DDBJ databases">
        <authorList>
            <person name="Fogelqvist Johan"/>
        </authorList>
    </citation>
    <scope>NUCLEOTIDE SEQUENCE [LARGE SCALE GENOMIC DNA]</scope>
    <source>
        <strain evidence="3">VL1</strain>
        <strain evidence="2">VL2</strain>
    </source>
</reference>
<protein>
    <recommendedName>
        <fullName evidence="6">Senescence domain-containing protein</fullName>
    </recommendedName>
</protein>
<dbReference type="AlphaFoldDB" id="A0A0G4L8Y0"/>
<gene>
    <name evidence="3" type="ORF">BN1708_003138</name>
    <name evidence="2" type="ORF">BN1723_011575</name>
</gene>
<evidence type="ECO:0000313" key="3">
    <source>
        <dbReference type="EMBL" id="CRK18765.1"/>
    </source>
</evidence>
<accession>A0A0G4L8Y0</accession>
<evidence type="ECO:0008006" key="6">
    <source>
        <dbReference type="Google" id="ProtNLM"/>
    </source>
</evidence>
<dbReference type="PROSITE" id="PS51257">
    <property type="entry name" value="PROKAR_LIPOPROTEIN"/>
    <property type="match status" value="1"/>
</dbReference>
<evidence type="ECO:0000256" key="1">
    <source>
        <dbReference type="SAM" id="SignalP"/>
    </source>
</evidence>
<proteinExistence type="predicted"/>
<organism evidence="2 5">
    <name type="scientific">Verticillium longisporum</name>
    <name type="common">Verticillium dahliae var. longisporum</name>
    <dbReference type="NCBI Taxonomy" id="100787"/>
    <lineage>
        <taxon>Eukaryota</taxon>
        <taxon>Fungi</taxon>
        <taxon>Dikarya</taxon>
        <taxon>Ascomycota</taxon>
        <taxon>Pezizomycotina</taxon>
        <taxon>Sordariomycetes</taxon>
        <taxon>Hypocreomycetidae</taxon>
        <taxon>Glomerellales</taxon>
        <taxon>Plectosphaerellaceae</taxon>
        <taxon>Verticillium</taxon>
    </lineage>
</organism>